<evidence type="ECO:0000256" key="1">
    <source>
        <dbReference type="ARBA" id="ARBA00001964"/>
    </source>
</evidence>
<dbReference type="Pfam" id="PF00676">
    <property type="entry name" value="E1_dh"/>
    <property type="match status" value="2"/>
</dbReference>
<comment type="similarity">
    <text evidence="3 9">Belongs to the BCKDHA family.</text>
</comment>
<dbReference type="Proteomes" id="UP000050794">
    <property type="component" value="Unassembled WGS sequence"/>
</dbReference>
<evidence type="ECO:0000256" key="4">
    <source>
        <dbReference type="ARBA" id="ARBA00022723"/>
    </source>
</evidence>
<evidence type="ECO:0000256" key="7">
    <source>
        <dbReference type="ARBA" id="ARBA00023002"/>
    </source>
</evidence>
<comment type="cofactor">
    <cofactor evidence="1 9">
        <name>thiamine diphosphate</name>
        <dbReference type="ChEBI" id="CHEBI:58937"/>
    </cofactor>
</comment>
<dbReference type="EMBL" id="UYWY01023388">
    <property type="protein sequence ID" value="VDM47502.1"/>
    <property type="molecule type" value="Genomic_DNA"/>
</dbReference>
<evidence type="ECO:0000256" key="2">
    <source>
        <dbReference type="ARBA" id="ARBA00004305"/>
    </source>
</evidence>
<evidence type="ECO:0000313" key="13">
    <source>
        <dbReference type="WBParaSite" id="TCNE_0001618201-mRNA-1"/>
    </source>
</evidence>
<organism evidence="12 13">
    <name type="scientific">Toxocara canis</name>
    <name type="common">Canine roundworm</name>
    <dbReference type="NCBI Taxonomy" id="6265"/>
    <lineage>
        <taxon>Eukaryota</taxon>
        <taxon>Metazoa</taxon>
        <taxon>Ecdysozoa</taxon>
        <taxon>Nematoda</taxon>
        <taxon>Chromadorea</taxon>
        <taxon>Rhabditida</taxon>
        <taxon>Spirurina</taxon>
        <taxon>Ascaridomorpha</taxon>
        <taxon>Ascaridoidea</taxon>
        <taxon>Toxocaridae</taxon>
        <taxon>Toxocara</taxon>
    </lineage>
</organism>
<keyword evidence="5" id="KW-0809">Transit peptide</keyword>
<keyword evidence="7 9" id="KW-0560">Oxidoreductase</keyword>
<comment type="function">
    <text evidence="9">The branched-chain alpha-keto dehydrogenase complex catalyzes the overall conversion of alpha-keto acids to acyl-CoA and CO(2). It contains multiple copies of three enzymatic components: branched-chain alpha-keto acid decarboxylase (E1), lipoamide acyltransferase (E2) and lipoamide dehydrogenase (E3).</text>
</comment>
<sequence length="615" mass="69818">RCPVIFFCRNNGYAISTPTNEQYGGDGIAAKGPGYGISTIRVDGNDFFAVYNATKAAREMALQNQPVLIEAMTYRIGHHSTSDDSTAYRSADEVNAWNAKENPITRFRTYLIDKGWWADEEEAEWKKGVGVRKEVLSAFSAAEKVQMLHPYEMFEDVYKVKPPHLMEQQQQLGDHLKEYAEYYPMDRFEGSPRDIGMLSRLSRFCLPSYLAKANTSLAAITAQYSSIETDSFRVHEFTEKYLHHRTAEFTEKMTFIEPSHQPTIPIYRVTDSSGKFIDPTQDPNLDKAFFLKLNSTDGEIQSQASHVGSAAAMQDDDLVYAQYREAGVLMWRGFTLEAFINQCYGNANDIGKGKQMPIHYGSLEHNFVTISSPLATQLSQAVGSAYAFKRAGNGRVVIVYFGDGAASEGDAHAAFNFAGIMRCPVIFFCRNNGYAISTPAKEQYGGDGIASQGPCHALNTIRVDGNDFFAVYNATKAAREMAQHNQPVLIEAMTYRVGHHSTSDDSTAYRSHDEVKTWNTKEHPISRFRTYLIDKGWWKEEEDADWQKEARKEVLTSFNASEKVQMLHPHEMFEEVYKKKTKNLQHQQQQLDEHLEQYAEHYPMEQFEKAPRKTD</sequence>
<dbReference type="WBParaSite" id="TCNE_0001618201-mRNA-1">
    <property type="protein sequence ID" value="TCNE_0001618201-mRNA-1"/>
    <property type="gene ID" value="TCNE_0001618201"/>
</dbReference>
<evidence type="ECO:0000256" key="3">
    <source>
        <dbReference type="ARBA" id="ARBA00008646"/>
    </source>
</evidence>
<name>A0A183V611_TOXCA</name>
<evidence type="ECO:0000256" key="6">
    <source>
        <dbReference type="ARBA" id="ARBA00022958"/>
    </source>
</evidence>
<protein>
    <recommendedName>
        <fullName evidence="9">2-oxoisovalerate dehydrogenase subunit alpha</fullName>
        <ecNumber evidence="9">1.2.4.4</ecNumber>
    </recommendedName>
    <alternativeName>
        <fullName evidence="9">Branched-chain alpha-keto acid dehydrogenase E1 component alpha chain</fullName>
    </alternativeName>
</protein>
<evidence type="ECO:0000313" key="11">
    <source>
        <dbReference type="EMBL" id="VDM47502.1"/>
    </source>
</evidence>
<dbReference type="CDD" id="cd02000">
    <property type="entry name" value="TPP_E1_PDC_ADC_BCADC"/>
    <property type="match status" value="2"/>
</dbReference>
<comment type="catalytic activity">
    <reaction evidence="9">
        <text>N(6)-[(R)-lipoyl]-L-lysyl-[protein] + 3-methyl-2-oxobutanoate + H(+) = N(6)-[(R)-S(8)-2-methylpropanoyldihydrolipoyl]-L-lysyl-[protein] + CO2</text>
        <dbReference type="Rhea" id="RHEA:13457"/>
        <dbReference type="Rhea" id="RHEA-COMP:10474"/>
        <dbReference type="Rhea" id="RHEA-COMP:10497"/>
        <dbReference type="ChEBI" id="CHEBI:11851"/>
        <dbReference type="ChEBI" id="CHEBI:15378"/>
        <dbReference type="ChEBI" id="CHEBI:16526"/>
        <dbReference type="ChEBI" id="CHEBI:83099"/>
        <dbReference type="ChEBI" id="CHEBI:83142"/>
        <dbReference type="EC" id="1.2.4.4"/>
    </reaction>
</comment>
<keyword evidence="12" id="KW-1185">Reference proteome</keyword>
<evidence type="ECO:0000256" key="9">
    <source>
        <dbReference type="RuleBase" id="RU365014"/>
    </source>
</evidence>
<reference evidence="13" key="1">
    <citation type="submission" date="2016-06" db="UniProtKB">
        <authorList>
            <consortium name="WormBaseParasite"/>
        </authorList>
    </citation>
    <scope>IDENTIFICATION</scope>
</reference>
<evidence type="ECO:0000259" key="10">
    <source>
        <dbReference type="Pfam" id="PF00676"/>
    </source>
</evidence>
<dbReference type="GO" id="GO:0003863">
    <property type="term" value="F:branched-chain 2-oxo acid dehydrogenase activity"/>
    <property type="evidence" value="ECO:0007669"/>
    <property type="project" value="UniProtKB-EC"/>
</dbReference>
<dbReference type="InterPro" id="IPR001017">
    <property type="entry name" value="DH_E1"/>
</dbReference>
<evidence type="ECO:0000256" key="8">
    <source>
        <dbReference type="ARBA" id="ARBA00023128"/>
    </source>
</evidence>
<keyword evidence="6" id="KW-0630">Potassium</keyword>
<dbReference type="InterPro" id="IPR029061">
    <property type="entry name" value="THDP-binding"/>
</dbReference>
<dbReference type="PANTHER" id="PTHR43380">
    <property type="entry name" value="2-OXOISOVALERATE DEHYDROGENASE SUBUNIT ALPHA, MITOCHONDRIAL"/>
    <property type="match status" value="1"/>
</dbReference>
<proteinExistence type="inferred from homology"/>
<accession>A0A183V611</accession>
<dbReference type="GO" id="GO:0009083">
    <property type="term" value="P:branched-chain amino acid catabolic process"/>
    <property type="evidence" value="ECO:0007669"/>
    <property type="project" value="TreeGrafter"/>
</dbReference>
<feature type="domain" description="Dehydrogenase E1 component" evidence="10">
    <location>
        <begin position="301"/>
        <end position="569"/>
    </location>
</feature>
<dbReference type="FunFam" id="3.40.50.970:FF:000015">
    <property type="entry name" value="2-oxoisovalerate dehydrogenase subunit alpha"/>
    <property type="match status" value="1"/>
</dbReference>
<dbReference type="PANTHER" id="PTHR43380:SF1">
    <property type="entry name" value="2-OXOISOVALERATE DEHYDROGENASE SUBUNIT ALPHA, MITOCHONDRIAL"/>
    <property type="match status" value="1"/>
</dbReference>
<keyword evidence="4" id="KW-0479">Metal-binding</keyword>
<feature type="domain" description="Dehydrogenase E1 component" evidence="10">
    <location>
        <begin position="2"/>
        <end position="150"/>
    </location>
</feature>
<dbReference type="AlphaFoldDB" id="A0A183V611"/>
<dbReference type="InterPro" id="IPR050771">
    <property type="entry name" value="Alpha-ketoacid_DH_E1_comp"/>
</dbReference>
<gene>
    <name evidence="11" type="ORF">TCNE_LOCUS16181</name>
</gene>
<evidence type="ECO:0000313" key="12">
    <source>
        <dbReference type="Proteomes" id="UP000050794"/>
    </source>
</evidence>
<dbReference type="GO" id="GO:0046872">
    <property type="term" value="F:metal ion binding"/>
    <property type="evidence" value="ECO:0007669"/>
    <property type="project" value="UniProtKB-KW"/>
</dbReference>
<dbReference type="SUPFAM" id="SSF52518">
    <property type="entry name" value="Thiamin diphosphate-binding fold (THDP-binding)"/>
    <property type="match status" value="2"/>
</dbReference>
<dbReference type="Gene3D" id="3.40.50.970">
    <property type="match status" value="2"/>
</dbReference>
<evidence type="ECO:0000256" key="5">
    <source>
        <dbReference type="ARBA" id="ARBA00022946"/>
    </source>
</evidence>
<dbReference type="GO" id="GO:0005759">
    <property type="term" value="C:mitochondrial matrix"/>
    <property type="evidence" value="ECO:0007669"/>
    <property type="project" value="UniProtKB-SubCell"/>
</dbReference>
<keyword evidence="9" id="KW-0786">Thiamine pyrophosphate</keyword>
<comment type="subcellular location">
    <subcellularLocation>
        <location evidence="2">Mitochondrion matrix</location>
    </subcellularLocation>
</comment>
<reference evidence="11 12" key="2">
    <citation type="submission" date="2018-11" db="EMBL/GenBank/DDBJ databases">
        <authorList>
            <consortium name="Pathogen Informatics"/>
        </authorList>
    </citation>
    <scope>NUCLEOTIDE SEQUENCE [LARGE SCALE GENOMIC DNA]</scope>
</reference>
<dbReference type="EC" id="1.2.4.4" evidence="9"/>
<keyword evidence="8" id="KW-0496">Mitochondrion</keyword>